<dbReference type="HOGENOM" id="CLU_1923240_0_0_5"/>
<feature type="transmembrane region" description="Helical" evidence="1">
    <location>
        <begin position="51"/>
        <end position="75"/>
    </location>
</feature>
<dbReference type="Proteomes" id="UP000001492">
    <property type="component" value="Chromosome 1"/>
</dbReference>
<name>E8RPL9_ASTEC</name>
<evidence type="ECO:0000256" key="1">
    <source>
        <dbReference type="SAM" id="Phobius"/>
    </source>
</evidence>
<keyword evidence="1" id="KW-0472">Membrane</keyword>
<dbReference type="RefSeq" id="WP_013477830.1">
    <property type="nucleotide sequence ID" value="NC_014816.1"/>
</dbReference>
<keyword evidence="1" id="KW-1133">Transmembrane helix</keyword>
<dbReference type="EMBL" id="CP002395">
    <property type="protein sequence ID" value="ADU11996.1"/>
    <property type="molecule type" value="Genomic_DNA"/>
</dbReference>
<protein>
    <submittedName>
        <fullName evidence="2">Uncharacterized protein</fullName>
    </submittedName>
</protein>
<evidence type="ECO:0000313" key="2">
    <source>
        <dbReference type="EMBL" id="ADU11996.1"/>
    </source>
</evidence>
<dbReference type="OrthoDB" id="8481507at2"/>
<accession>E8RPL9</accession>
<dbReference type="AlphaFoldDB" id="E8RPL9"/>
<reference evidence="3" key="1">
    <citation type="submission" date="2010-12" db="EMBL/GenBank/DDBJ databases">
        <title>Complete sequence of chromosome 1 of Asticcacaulis excentricus CB 48.</title>
        <authorList>
            <consortium name="US DOE Joint Genome Institute"/>
            <person name="Lucas S."/>
            <person name="Copeland A."/>
            <person name="Lapidus A."/>
            <person name="Cheng J.-F."/>
            <person name="Bruce D."/>
            <person name="Goodwin L."/>
            <person name="Pitluck S."/>
            <person name="Teshima H."/>
            <person name="Davenport K."/>
            <person name="Detter J.C."/>
            <person name="Han C."/>
            <person name="Tapia R."/>
            <person name="Land M."/>
            <person name="Hauser L."/>
            <person name="Jeffries C."/>
            <person name="Kyrpides N."/>
            <person name="Ivanova N."/>
            <person name="Ovchinnikova G."/>
            <person name="Brun Y.V."/>
            <person name="Woyke T."/>
        </authorList>
    </citation>
    <scope>NUCLEOTIDE SEQUENCE [LARGE SCALE GENOMIC DNA]</scope>
    <source>
        <strain evidence="3">ATCC 15261 / DSM 4724 / KCTC 12464 / NCIMB 9791 / VKM B-1370 / CB 48</strain>
    </source>
</reference>
<proteinExistence type="predicted"/>
<organism evidence="2 3">
    <name type="scientific">Asticcacaulis excentricus (strain ATCC 15261 / DSM 4724 / KCTC 12464 / NCIMB 9791 / VKM B-1370 / CB 48)</name>
    <dbReference type="NCBI Taxonomy" id="573065"/>
    <lineage>
        <taxon>Bacteria</taxon>
        <taxon>Pseudomonadati</taxon>
        <taxon>Pseudomonadota</taxon>
        <taxon>Alphaproteobacteria</taxon>
        <taxon>Caulobacterales</taxon>
        <taxon>Caulobacteraceae</taxon>
        <taxon>Asticcacaulis</taxon>
    </lineage>
</organism>
<gene>
    <name evidence="2" type="ordered locus">Astex_0298</name>
</gene>
<feature type="transmembrane region" description="Helical" evidence="1">
    <location>
        <begin position="24"/>
        <end position="45"/>
    </location>
</feature>
<keyword evidence="1" id="KW-0812">Transmembrane</keyword>
<dbReference type="KEGG" id="aex:Astex_0298"/>
<keyword evidence="3" id="KW-1185">Reference proteome</keyword>
<evidence type="ECO:0000313" key="3">
    <source>
        <dbReference type="Proteomes" id="UP000001492"/>
    </source>
</evidence>
<sequence length="131" mass="14354">MRNLINFAHLFEAQSKADLSRSDVLRVLLWPIAILGAALSGALYVRSDLAVLLVILVFLGLFLMSYLCAFAYLLLTDKDALRSEKYSLHKLAIQQGLYGDSDIGLVEDTANKSQPIEALPPARTVSESDNG</sequence>